<dbReference type="PROSITE" id="PS51123">
    <property type="entry name" value="OMPA_2"/>
    <property type="match status" value="1"/>
</dbReference>
<feature type="domain" description="OmpA-like" evidence="5">
    <location>
        <begin position="300"/>
        <end position="421"/>
    </location>
</feature>
<evidence type="ECO:0000256" key="1">
    <source>
        <dbReference type="ARBA" id="ARBA00004442"/>
    </source>
</evidence>
<evidence type="ECO:0000256" key="3">
    <source>
        <dbReference type="ARBA" id="ARBA00023237"/>
    </source>
</evidence>
<comment type="subcellular location">
    <subcellularLocation>
        <location evidence="1">Cell outer membrane</location>
    </subcellularLocation>
</comment>
<dbReference type="CDD" id="cd07185">
    <property type="entry name" value="OmpA_C-like"/>
    <property type="match status" value="1"/>
</dbReference>
<dbReference type="Proteomes" id="UP001500459">
    <property type="component" value="Unassembled WGS sequence"/>
</dbReference>
<dbReference type="Pfam" id="PF00691">
    <property type="entry name" value="OmpA"/>
    <property type="match status" value="1"/>
</dbReference>
<evidence type="ECO:0000259" key="5">
    <source>
        <dbReference type="PROSITE" id="PS51123"/>
    </source>
</evidence>
<dbReference type="PANTHER" id="PTHR30329:SF21">
    <property type="entry name" value="LIPOPROTEIN YIAD-RELATED"/>
    <property type="match status" value="1"/>
</dbReference>
<dbReference type="RefSeq" id="WP_344926873.1">
    <property type="nucleotide sequence ID" value="NZ_BAABCW010000006.1"/>
</dbReference>
<organism evidence="6 7">
    <name type="scientific">Aquimarina addita</name>
    <dbReference type="NCBI Taxonomy" id="870485"/>
    <lineage>
        <taxon>Bacteria</taxon>
        <taxon>Pseudomonadati</taxon>
        <taxon>Bacteroidota</taxon>
        <taxon>Flavobacteriia</taxon>
        <taxon>Flavobacteriales</taxon>
        <taxon>Flavobacteriaceae</taxon>
        <taxon>Aquimarina</taxon>
    </lineage>
</organism>
<accession>A0ABP6UIE0</accession>
<evidence type="ECO:0000256" key="2">
    <source>
        <dbReference type="ARBA" id="ARBA00023136"/>
    </source>
</evidence>
<proteinExistence type="predicted"/>
<evidence type="ECO:0000313" key="6">
    <source>
        <dbReference type="EMBL" id="GAA3508382.1"/>
    </source>
</evidence>
<dbReference type="Gene3D" id="3.30.1330.60">
    <property type="entry name" value="OmpA-like domain"/>
    <property type="match status" value="1"/>
</dbReference>
<sequence length="918" mass="103103">MARGVKKIKMTSQAHYAYSASSATVKPDQPLTFEVEEWLPATSKEDKEKGVFWLLQTNDRKTILYRVRGKEFQSSFNKKLCGSYSYYLEASLSGKRDFKNSAGLYINGYTKPLIVKSEWRAEPEGSDIRKKPIAYGDVVYLWLETEGLNGDYISIEVYNNRSYVFDDTLMVKKSRIKVKEGEALYKIGDTNLWMSKVVNITDNEEFYIKVKNSKGQYILDANNDAIHARFLRAKNEMSSNVAKVSENMSPTKVFKPEVNAERFEPCRFNKLILTIPNVKDGKIETKPKTIFDNGKNLTNVKNIKERIFRSIYFKFNDYSISPVSQKVLNNILGFLLEHPGTKIEMNGFACVIGKEEYNLKLSQKRGDAVKDFFVKGGLDGDRIYSIGKGEYNIQDPDDYDKRNEEVYLDARRVDIAFNFDNHDANSIVVKTILPSSPKSVILDIENFEVKDCYRDKNKHENKIVINSPDAEVFNGSGSSVNFKAQSALAKYNPAPLQYIWPRYNLLEGVKGNGIDAAAIYNVHIHSCRYYSNKKNPTVKIKAYPDIKWTLKFFLNLTNDLAVTWKDQPASKHKELQKKAGKIGAENRWKQKDASFGFSLKAEWDINSSGSFGRNEELKQEYEKKFKKLFSLFSSIGDMSRGITKKTGGQIRNIGFKGVPIIFAIKPPNLDIQGIWFLEKLDNKLGTNVDISFNATPLIGLEMTIDLLCLVVGGVAGAFTGGTGAKPAMELYGVLKDVMNTGVDIGDDDFGFKASADVYIDLVISSTITTKVGFKFNTVGKAKDSKFALEATNTLKVEIKAGMWVKAEANLIIVKVEGYFEMSASGSAAITFGHGVNYDDKGLYYRPKLGFDGIIAEYVVKGKVGLSSKKTILWGGTPSSDNEDIIAQDKVLLVEPFDVIKSLEENFDFDANIPLITNP</sequence>
<dbReference type="EMBL" id="BAABCW010000006">
    <property type="protein sequence ID" value="GAA3508382.1"/>
    <property type="molecule type" value="Genomic_DNA"/>
</dbReference>
<name>A0ABP6UIE0_9FLAO</name>
<dbReference type="PANTHER" id="PTHR30329">
    <property type="entry name" value="STATOR ELEMENT OF FLAGELLAR MOTOR COMPLEX"/>
    <property type="match status" value="1"/>
</dbReference>
<dbReference type="InterPro" id="IPR036737">
    <property type="entry name" value="OmpA-like_sf"/>
</dbReference>
<keyword evidence="2 4" id="KW-0472">Membrane</keyword>
<dbReference type="InterPro" id="IPR006664">
    <property type="entry name" value="OMP_bac"/>
</dbReference>
<evidence type="ECO:0000256" key="4">
    <source>
        <dbReference type="PROSITE-ProRule" id="PRU00473"/>
    </source>
</evidence>
<keyword evidence="7" id="KW-1185">Reference proteome</keyword>
<dbReference type="PRINTS" id="PR01021">
    <property type="entry name" value="OMPADOMAIN"/>
</dbReference>
<protein>
    <recommendedName>
        <fullName evidence="5">OmpA-like domain-containing protein</fullName>
    </recommendedName>
</protein>
<reference evidence="7" key="1">
    <citation type="journal article" date="2019" name="Int. J. Syst. Evol. Microbiol.">
        <title>The Global Catalogue of Microorganisms (GCM) 10K type strain sequencing project: providing services to taxonomists for standard genome sequencing and annotation.</title>
        <authorList>
            <consortium name="The Broad Institute Genomics Platform"/>
            <consortium name="The Broad Institute Genome Sequencing Center for Infectious Disease"/>
            <person name="Wu L."/>
            <person name="Ma J."/>
        </authorList>
    </citation>
    <scope>NUCLEOTIDE SEQUENCE [LARGE SCALE GENOMIC DNA]</scope>
    <source>
        <strain evidence="7">JCM 17106</strain>
    </source>
</reference>
<dbReference type="InterPro" id="IPR006665">
    <property type="entry name" value="OmpA-like"/>
</dbReference>
<evidence type="ECO:0000313" key="7">
    <source>
        <dbReference type="Proteomes" id="UP001500459"/>
    </source>
</evidence>
<dbReference type="SUPFAM" id="SSF103088">
    <property type="entry name" value="OmpA-like"/>
    <property type="match status" value="1"/>
</dbReference>
<comment type="caution">
    <text evidence="6">The sequence shown here is derived from an EMBL/GenBank/DDBJ whole genome shotgun (WGS) entry which is preliminary data.</text>
</comment>
<dbReference type="InterPro" id="IPR050330">
    <property type="entry name" value="Bact_OuterMem_StrucFunc"/>
</dbReference>
<keyword evidence="3" id="KW-0998">Cell outer membrane</keyword>
<gene>
    <name evidence="6" type="ORF">GCM10022393_19340</name>
</gene>